<keyword evidence="4" id="KW-0804">Transcription</keyword>
<dbReference type="PANTHER" id="PTHR43133">
    <property type="entry name" value="RNA POLYMERASE ECF-TYPE SIGMA FACTO"/>
    <property type="match status" value="1"/>
</dbReference>
<organism evidence="7">
    <name type="scientific">uncultured Nocardioidaceae bacterium</name>
    <dbReference type="NCBI Taxonomy" id="253824"/>
    <lineage>
        <taxon>Bacteria</taxon>
        <taxon>Bacillati</taxon>
        <taxon>Actinomycetota</taxon>
        <taxon>Actinomycetes</taxon>
        <taxon>Propionibacteriales</taxon>
        <taxon>Nocardioidaceae</taxon>
        <taxon>environmental samples</taxon>
    </lineage>
</organism>
<dbReference type="GO" id="GO:0003677">
    <property type="term" value="F:DNA binding"/>
    <property type="evidence" value="ECO:0007669"/>
    <property type="project" value="InterPro"/>
</dbReference>
<evidence type="ECO:0000256" key="1">
    <source>
        <dbReference type="ARBA" id="ARBA00010641"/>
    </source>
</evidence>
<dbReference type="InterPro" id="IPR039425">
    <property type="entry name" value="RNA_pol_sigma-70-like"/>
</dbReference>
<evidence type="ECO:0000256" key="4">
    <source>
        <dbReference type="ARBA" id="ARBA00023163"/>
    </source>
</evidence>
<proteinExistence type="inferred from homology"/>
<dbReference type="CDD" id="cd06171">
    <property type="entry name" value="Sigma70_r4"/>
    <property type="match status" value="1"/>
</dbReference>
<dbReference type="EMBL" id="CADCUI010000020">
    <property type="protein sequence ID" value="CAA9342186.1"/>
    <property type="molecule type" value="Genomic_DNA"/>
</dbReference>
<feature type="domain" description="RNA polymerase sigma-70 region 2" evidence="5">
    <location>
        <begin position="41"/>
        <end position="108"/>
    </location>
</feature>
<keyword evidence="2" id="KW-0805">Transcription regulation</keyword>
<feature type="domain" description="RNA polymerase sigma factor 70 region 4 type 2" evidence="6">
    <location>
        <begin position="137"/>
        <end position="190"/>
    </location>
</feature>
<dbReference type="InterPro" id="IPR013324">
    <property type="entry name" value="RNA_pol_sigma_r3/r4-like"/>
</dbReference>
<keyword evidence="3" id="KW-0731">Sigma factor</keyword>
<evidence type="ECO:0000259" key="5">
    <source>
        <dbReference type="Pfam" id="PF04542"/>
    </source>
</evidence>
<dbReference type="Pfam" id="PF08281">
    <property type="entry name" value="Sigma70_r4_2"/>
    <property type="match status" value="1"/>
</dbReference>
<name>A0A6J4LVQ2_9ACTN</name>
<dbReference type="InterPro" id="IPR013249">
    <property type="entry name" value="RNA_pol_sigma70_r4_t2"/>
</dbReference>
<dbReference type="Gene3D" id="1.10.10.10">
    <property type="entry name" value="Winged helix-like DNA-binding domain superfamily/Winged helix DNA-binding domain"/>
    <property type="match status" value="1"/>
</dbReference>
<evidence type="ECO:0000256" key="2">
    <source>
        <dbReference type="ARBA" id="ARBA00023015"/>
    </source>
</evidence>
<protein>
    <recommendedName>
        <fullName evidence="8">RNA polymerase ECF-type sigma factor</fullName>
    </recommendedName>
</protein>
<dbReference type="Pfam" id="PF04542">
    <property type="entry name" value="Sigma70_r2"/>
    <property type="match status" value="1"/>
</dbReference>
<dbReference type="Gene3D" id="1.10.1740.10">
    <property type="match status" value="1"/>
</dbReference>
<dbReference type="InterPro" id="IPR014284">
    <property type="entry name" value="RNA_pol_sigma-70_dom"/>
</dbReference>
<dbReference type="GO" id="GO:0016987">
    <property type="term" value="F:sigma factor activity"/>
    <property type="evidence" value="ECO:0007669"/>
    <property type="project" value="UniProtKB-KW"/>
</dbReference>
<evidence type="ECO:0000259" key="6">
    <source>
        <dbReference type="Pfam" id="PF08281"/>
    </source>
</evidence>
<dbReference type="InterPro" id="IPR013325">
    <property type="entry name" value="RNA_pol_sigma_r2"/>
</dbReference>
<reference evidence="7" key="1">
    <citation type="submission" date="2020-02" db="EMBL/GenBank/DDBJ databases">
        <authorList>
            <person name="Meier V. D."/>
        </authorList>
    </citation>
    <scope>NUCLEOTIDE SEQUENCE</scope>
    <source>
        <strain evidence="7">AVDCRST_MAG34</strain>
    </source>
</reference>
<evidence type="ECO:0000313" key="7">
    <source>
        <dbReference type="EMBL" id="CAA9342186.1"/>
    </source>
</evidence>
<dbReference type="SUPFAM" id="SSF88659">
    <property type="entry name" value="Sigma3 and sigma4 domains of RNA polymerase sigma factors"/>
    <property type="match status" value="1"/>
</dbReference>
<dbReference type="SUPFAM" id="SSF88946">
    <property type="entry name" value="Sigma2 domain of RNA polymerase sigma factors"/>
    <property type="match status" value="1"/>
</dbReference>
<dbReference type="InterPro" id="IPR007627">
    <property type="entry name" value="RNA_pol_sigma70_r2"/>
</dbReference>
<dbReference type="AlphaFoldDB" id="A0A6J4LVQ2"/>
<evidence type="ECO:0000256" key="3">
    <source>
        <dbReference type="ARBA" id="ARBA00023082"/>
    </source>
</evidence>
<dbReference type="InterPro" id="IPR036388">
    <property type="entry name" value="WH-like_DNA-bd_sf"/>
</dbReference>
<evidence type="ECO:0008006" key="8">
    <source>
        <dbReference type="Google" id="ProtNLM"/>
    </source>
</evidence>
<accession>A0A6J4LVQ2</accession>
<comment type="similarity">
    <text evidence="1">Belongs to the sigma-70 factor family. ECF subfamily.</text>
</comment>
<dbReference type="GO" id="GO:0006352">
    <property type="term" value="P:DNA-templated transcription initiation"/>
    <property type="evidence" value="ECO:0007669"/>
    <property type="project" value="InterPro"/>
</dbReference>
<gene>
    <name evidence="7" type="ORF">AVDCRST_MAG34-1003</name>
</gene>
<dbReference type="PANTHER" id="PTHR43133:SF66">
    <property type="entry name" value="ECF RNA POLYMERASE SIGMA FACTOR SIGK"/>
    <property type="match status" value="1"/>
</dbReference>
<sequence length="200" mass="21900">MSSDSCPSRRAVSDRDGDVGGRLDALLERVATGDLGAFGELYDELAPSVFGIASRAVLSPELAEEVTQDVFVWVWRSARSFDRARGSAAALISTVARRRAVDAVRREAAIRRKALLLADEPLAWEGGTHPPAALEEREQVQELMTELTELEREAIRLSYWEGLSGPELASRLGVKLATAKSRKRDGLMRMRSAVRAIPLA</sequence>
<dbReference type="NCBIfam" id="TIGR02937">
    <property type="entry name" value="sigma70-ECF"/>
    <property type="match status" value="1"/>
</dbReference>